<sequence>MGNSRRNQGSAAQYSLFDENLPSGTSPRVSEELGAGSQFKYWSGASGHRYLFTRISQAEVPDYAEKLVLITDTKSESVIWLGYQGMPNEKNPMPVLKPSQDAYVHLLAEDTTERDRAQNDLRTGIFSYIKPEDE</sequence>
<protein>
    <recommendedName>
        <fullName evidence="4">Lipoprotein</fullName>
    </recommendedName>
</protein>
<organism evidence="2 3">
    <name type="scientific">Pseudovibrio japonicus</name>
    <dbReference type="NCBI Taxonomy" id="366534"/>
    <lineage>
        <taxon>Bacteria</taxon>
        <taxon>Pseudomonadati</taxon>
        <taxon>Pseudomonadota</taxon>
        <taxon>Alphaproteobacteria</taxon>
        <taxon>Hyphomicrobiales</taxon>
        <taxon>Stappiaceae</taxon>
        <taxon>Pseudovibrio</taxon>
    </lineage>
</organism>
<dbReference type="RefSeq" id="WP_209008928.1">
    <property type="nucleotide sequence ID" value="NZ_BMXE01000002.1"/>
</dbReference>
<feature type="compositionally biased region" description="Polar residues" evidence="1">
    <location>
        <begin position="1"/>
        <end position="13"/>
    </location>
</feature>
<evidence type="ECO:0008006" key="4">
    <source>
        <dbReference type="Google" id="ProtNLM"/>
    </source>
</evidence>
<evidence type="ECO:0000313" key="2">
    <source>
        <dbReference type="EMBL" id="GHB27704.1"/>
    </source>
</evidence>
<dbReference type="EMBL" id="BMXE01000002">
    <property type="protein sequence ID" value="GHB27704.1"/>
    <property type="molecule type" value="Genomic_DNA"/>
</dbReference>
<comment type="caution">
    <text evidence="2">The sequence shown here is derived from an EMBL/GenBank/DDBJ whole genome shotgun (WGS) entry which is preliminary data.</text>
</comment>
<evidence type="ECO:0000256" key="1">
    <source>
        <dbReference type="SAM" id="MobiDB-lite"/>
    </source>
</evidence>
<feature type="region of interest" description="Disordered" evidence="1">
    <location>
        <begin position="1"/>
        <end position="31"/>
    </location>
</feature>
<proteinExistence type="predicted"/>
<reference evidence="3" key="1">
    <citation type="journal article" date="2019" name="Int. J. Syst. Evol. Microbiol.">
        <title>The Global Catalogue of Microorganisms (GCM) 10K type strain sequencing project: providing services to taxonomists for standard genome sequencing and annotation.</title>
        <authorList>
            <consortium name="The Broad Institute Genomics Platform"/>
            <consortium name="The Broad Institute Genome Sequencing Center for Infectious Disease"/>
            <person name="Wu L."/>
            <person name="Ma J."/>
        </authorList>
    </citation>
    <scope>NUCLEOTIDE SEQUENCE [LARGE SCALE GENOMIC DNA]</scope>
    <source>
        <strain evidence="3">KCTC 12861</strain>
    </source>
</reference>
<evidence type="ECO:0000313" key="3">
    <source>
        <dbReference type="Proteomes" id="UP000637980"/>
    </source>
</evidence>
<name>A0ABQ3E9C3_9HYPH</name>
<gene>
    <name evidence="2" type="ORF">GCM10007094_15050</name>
</gene>
<dbReference type="Proteomes" id="UP000637980">
    <property type="component" value="Unassembled WGS sequence"/>
</dbReference>
<accession>A0ABQ3E9C3</accession>
<keyword evidence="3" id="KW-1185">Reference proteome</keyword>